<reference evidence="8 9" key="1">
    <citation type="journal article" date="2015" name="Nature">
        <title>rRNA introns, odd ribosomes, and small enigmatic genomes across a large radiation of phyla.</title>
        <authorList>
            <person name="Brown C.T."/>
            <person name="Hug L.A."/>
            <person name="Thomas B.C."/>
            <person name="Sharon I."/>
            <person name="Castelle C.J."/>
            <person name="Singh A."/>
            <person name="Wilkins M.J."/>
            <person name="Williams K.H."/>
            <person name="Banfield J.F."/>
        </authorList>
    </citation>
    <scope>NUCLEOTIDE SEQUENCE [LARGE SCALE GENOMIC DNA]</scope>
</reference>
<dbReference type="SUPFAM" id="SSF48452">
    <property type="entry name" value="TPR-like"/>
    <property type="match status" value="2"/>
</dbReference>
<organism evidence="8 9">
    <name type="scientific">Candidatus Falkowbacteria bacterium GW2011_GWF2_39_8</name>
    <dbReference type="NCBI Taxonomy" id="1618642"/>
    <lineage>
        <taxon>Bacteria</taxon>
        <taxon>Candidatus Falkowiibacteriota</taxon>
    </lineage>
</organism>
<keyword evidence="2 6" id="KW-0812">Transmembrane</keyword>
<feature type="transmembrane region" description="Helical" evidence="6">
    <location>
        <begin position="360"/>
        <end position="377"/>
    </location>
</feature>
<keyword evidence="5" id="KW-0802">TPR repeat</keyword>
<keyword evidence="4 6" id="KW-0472">Membrane</keyword>
<dbReference type="Gene3D" id="1.25.40.10">
    <property type="entry name" value="Tetratricopeptide repeat domain"/>
    <property type="match status" value="1"/>
</dbReference>
<dbReference type="InterPro" id="IPR051533">
    <property type="entry name" value="WaaL-like"/>
</dbReference>
<name>A0A0G0PWT4_9BACT</name>
<protein>
    <recommendedName>
        <fullName evidence="7">O-antigen ligase-related domain-containing protein</fullName>
    </recommendedName>
</protein>
<dbReference type="Pfam" id="PF04932">
    <property type="entry name" value="Wzy_C"/>
    <property type="match status" value="1"/>
</dbReference>
<comment type="subcellular location">
    <subcellularLocation>
        <location evidence="1">Membrane</location>
        <topology evidence="1">Multi-pass membrane protein</topology>
    </subcellularLocation>
</comment>
<dbReference type="AlphaFoldDB" id="A0A0G0PWT4"/>
<evidence type="ECO:0000256" key="2">
    <source>
        <dbReference type="ARBA" id="ARBA00022692"/>
    </source>
</evidence>
<feature type="repeat" description="TPR" evidence="5">
    <location>
        <begin position="595"/>
        <end position="628"/>
    </location>
</feature>
<accession>A0A0G0PWT4</accession>
<feature type="transmembrane region" description="Helical" evidence="6">
    <location>
        <begin position="73"/>
        <end position="90"/>
    </location>
</feature>
<feature type="transmembrane region" description="Helical" evidence="6">
    <location>
        <begin position="102"/>
        <end position="125"/>
    </location>
</feature>
<feature type="transmembrane region" description="Helical" evidence="6">
    <location>
        <begin position="43"/>
        <end position="61"/>
    </location>
</feature>
<evidence type="ECO:0000256" key="5">
    <source>
        <dbReference type="PROSITE-ProRule" id="PRU00339"/>
    </source>
</evidence>
<dbReference type="EMBL" id="LBXO01000028">
    <property type="protein sequence ID" value="KKR32594.1"/>
    <property type="molecule type" value="Genomic_DNA"/>
</dbReference>
<feature type="transmembrane region" description="Helical" evidence="6">
    <location>
        <begin position="397"/>
        <end position="417"/>
    </location>
</feature>
<dbReference type="GO" id="GO:0016020">
    <property type="term" value="C:membrane"/>
    <property type="evidence" value="ECO:0007669"/>
    <property type="project" value="UniProtKB-SubCell"/>
</dbReference>
<feature type="transmembrane region" description="Helical" evidence="6">
    <location>
        <begin position="182"/>
        <end position="201"/>
    </location>
</feature>
<evidence type="ECO:0000256" key="1">
    <source>
        <dbReference type="ARBA" id="ARBA00004141"/>
    </source>
</evidence>
<evidence type="ECO:0000259" key="7">
    <source>
        <dbReference type="Pfam" id="PF04932"/>
    </source>
</evidence>
<dbReference type="InterPro" id="IPR011990">
    <property type="entry name" value="TPR-like_helical_dom_sf"/>
</dbReference>
<evidence type="ECO:0000313" key="8">
    <source>
        <dbReference type="EMBL" id="KKR32594.1"/>
    </source>
</evidence>
<gene>
    <name evidence="8" type="ORF">UT64_C0028G0010</name>
</gene>
<dbReference type="InterPro" id="IPR019734">
    <property type="entry name" value="TPR_rpt"/>
</dbReference>
<sequence length="738" mass="84904">MLKEKAIKIINNLTEIIILGTIFLIPLFFNIYTYSTFEIDKIVLFRILVELAFGFFLIKTFLVGEIFIKKSSLFFVLSLIFLTQIISFLFSEHRAVAFWGTYARSFGLFTYIHLYVFAFLMFDYVNKNEKNLGRIIITSTIVGLTVSLYGILQFFGLDFLKWQGIAAGSTMRASSTLGQPNILASLILLLLPLSVYALITAGSFLKKFIYLLVIMSEVACLFATLSRAAWLGMIFSSIIFLLVLFYKKNRLVFNISILAAAIITGAFLYFSFVRPVQVNADSGLNLSSRIRSLANVYQGSSMIRLYYYDAAANLIRLSPWIGYGLDTQQYHFFKFYRPDYAIFETINSYNDRAHSEPLDIMITGGLLGISAWLFLFFKIIKGSKLLIKSNLQEEKRLLLCLLFGLVAFSFSLLFGFFTIALSVYFWLYVALLFALFTKDNGTKNIKLELSPIITRSFLILWVIFSIFLVWNYNLKITLASYYYRNALEADNKKEYVSSFNHLNKALAYQPGESFYHSQFAAHVLSSSAGSAATLEFVKKLLENSTKPIPEARMNLAVVLTNIVRLNISIGKEPKVEAEKAETILKNLIKEAPGFSHLYFDWGNLYFFQHKYDQALDKYYQALASYPALDRPELNNEHRQQLVREIIYVYARIIDVKIAQKKYQQAENLCLRALEIDPGEAEIRQKLKWLEEINLKQNYVYDFFVGFRIWLNHRLFHKLPGLASAQKADDPWSFLLPEL</sequence>
<dbReference type="PANTHER" id="PTHR37422">
    <property type="entry name" value="TEICHURONIC ACID BIOSYNTHESIS PROTEIN TUAE"/>
    <property type="match status" value="1"/>
</dbReference>
<evidence type="ECO:0000256" key="6">
    <source>
        <dbReference type="SAM" id="Phobius"/>
    </source>
</evidence>
<dbReference type="SMART" id="SM00028">
    <property type="entry name" value="TPR"/>
    <property type="match status" value="3"/>
</dbReference>
<dbReference type="Proteomes" id="UP000034137">
    <property type="component" value="Unassembled WGS sequence"/>
</dbReference>
<dbReference type="PANTHER" id="PTHR37422:SF13">
    <property type="entry name" value="LIPOPOLYSACCHARIDE BIOSYNTHESIS PROTEIN PA4999-RELATED"/>
    <property type="match status" value="1"/>
</dbReference>
<feature type="transmembrane region" description="Helical" evidence="6">
    <location>
        <begin position="12"/>
        <end position="31"/>
    </location>
</feature>
<proteinExistence type="predicted"/>
<evidence type="ECO:0000256" key="3">
    <source>
        <dbReference type="ARBA" id="ARBA00022989"/>
    </source>
</evidence>
<evidence type="ECO:0000313" key="9">
    <source>
        <dbReference type="Proteomes" id="UP000034137"/>
    </source>
</evidence>
<comment type="caution">
    <text evidence="8">The sequence shown here is derived from an EMBL/GenBank/DDBJ whole genome shotgun (WGS) entry which is preliminary data.</text>
</comment>
<feature type="transmembrane region" description="Helical" evidence="6">
    <location>
        <begin position="452"/>
        <end position="472"/>
    </location>
</feature>
<keyword evidence="3 6" id="KW-1133">Transmembrane helix</keyword>
<feature type="domain" description="O-antigen ligase-related" evidence="7">
    <location>
        <begin position="212"/>
        <end position="373"/>
    </location>
</feature>
<feature type="transmembrane region" description="Helical" evidence="6">
    <location>
        <begin position="230"/>
        <end position="246"/>
    </location>
</feature>
<dbReference type="InterPro" id="IPR007016">
    <property type="entry name" value="O-antigen_ligase-rel_domated"/>
</dbReference>
<feature type="transmembrane region" description="Helical" evidence="6">
    <location>
        <begin position="132"/>
        <end position="152"/>
    </location>
</feature>
<dbReference type="PROSITE" id="PS50005">
    <property type="entry name" value="TPR"/>
    <property type="match status" value="1"/>
</dbReference>
<evidence type="ECO:0000256" key="4">
    <source>
        <dbReference type="ARBA" id="ARBA00023136"/>
    </source>
</evidence>
<feature type="transmembrane region" description="Helical" evidence="6">
    <location>
        <begin position="208"/>
        <end position="224"/>
    </location>
</feature>
<feature type="transmembrane region" description="Helical" evidence="6">
    <location>
        <begin position="251"/>
        <end position="272"/>
    </location>
</feature>